<proteinExistence type="predicted"/>
<dbReference type="Proteomes" id="UP001492380">
    <property type="component" value="Unassembled WGS sequence"/>
</dbReference>
<name>A0ABR1YPW7_9PEZI</name>
<feature type="region of interest" description="Disordered" evidence="1">
    <location>
        <begin position="194"/>
        <end position="222"/>
    </location>
</feature>
<gene>
    <name evidence="2" type="ORF">HDK90DRAFT_510514</name>
</gene>
<feature type="region of interest" description="Disordered" evidence="1">
    <location>
        <begin position="84"/>
        <end position="136"/>
    </location>
</feature>
<sequence length="249" mass="27488">MAKRKLKSSAGTNEPPRKRAKNTKEVEKPSETSYYAEPANGTYNYPKPTTWEGSYTYNYWTTFGPGPGPKKYIVAHRITLSGTAASTMGQKRKAKTKGCSADGPSQKRIKKDQKQGEAVPQVQMNEPTYHTKTATSARACSTLESPQGLNDVHDNNSNYIYPEPTTWEGAYSYDYCSELKKYFKSGASINVTSPDTVTSVEEPDGKDAVNSKEEDKNPIGSTSTYTFASADIKAMSQQGNFVWLDPQLL</sequence>
<reference evidence="2 3" key="1">
    <citation type="submission" date="2024-04" db="EMBL/GenBank/DDBJ databases">
        <title>Phyllosticta paracitricarpa is synonymous to the EU quarantine fungus P. citricarpa based on phylogenomic analyses.</title>
        <authorList>
            <consortium name="Lawrence Berkeley National Laboratory"/>
            <person name="Van Ingen-Buijs V.A."/>
            <person name="Van Westerhoven A.C."/>
            <person name="Haridas S."/>
            <person name="Skiadas P."/>
            <person name="Martin F."/>
            <person name="Groenewald J.Z."/>
            <person name="Crous P.W."/>
            <person name="Seidl M.F."/>
        </authorList>
    </citation>
    <scope>NUCLEOTIDE SEQUENCE [LARGE SCALE GENOMIC DNA]</scope>
    <source>
        <strain evidence="2 3">CBS 123374</strain>
    </source>
</reference>
<dbReference type="EMBL" id="JBBWRZ010000005">
    <property type="protein sequence ID" value="KAK8235336.1"/>
    <property type="molecule type" value="Genomic_DNA"/>
</dbReference>
<evidence type="ECO:0000313" key="2">
    <source>
        <dbReference type="EMBL" id="KAK8235336.1"/>
    </source>
</evidence>
<protein>
    <submittedName>
        <fullName evidence="2">Uncharacterized protein</fullName>
    </submittedName>
</protein>
<evidence type="ECO:0000256" key="1">
    <source>
        <dbReference type="SAM" id="MobiDB-lite"/>
    </source>
</evidence>
<keyword evidence="3" id="KW-1185">Reference proteome</keyword>
<feature type="region of interest" description="Disordered" evidence="1">
    <location>
        <begin position="1"/>
        <end position="47"/>
    </location>
</feature>
<feature type="compositionally biased region" description="Polar residues" evidence="1">
    <location>
        <begin position="122"/>
        <end position="136"/>
    </location>
</feature>
<accession>A0ABR1YPW7</accession>
<organism evidence="2 3">
    <name type="scientific">Phyllosticta capitalensis</name>
    <dbReference type="NCBI Taxonomy" id="121624"/>
    <lineage>
        <taxon>Eukaryota</taxon>
        <taxon>Fungi</taxon>
        <taxon>Dikarya</taxon>
        <taxon>Ascomycota</taxon>
        <taxon>Pezizomycotina</taxon>
        <taxon>Dothideomycetes</taxon>
        <taxon>Dothideomycetes incertae sedis</taxon>
        <taxon>Botryosphaeriales</taxon>
        <taxon>Phyllostictaceae</taxon>
        <taxon>Phyllosticta</taxon>
    </lineage>
</organism>
<comment type="caution">
    <text evidence="2">The sequence shown here is derived from an EMBL/GenBank/DDBJ whole genome shotgun (WGS) entry which is preliminary data.</text>
</comment>
<evidence type="ECO:0000313" key="3">
    <source>
        <dbReference type="Proteomes" id="UP001492380"/>
    </source>
</evidence>
<feature type="compositionally biased region" description="Basic and acidic residues" evidence="1">
    <location>
        <begin position="203"/>
        <end position="217"/>
    </location>
</feature>